<evidence type="ECO:0000256" key="1">
    <source>
        <dbReference type="ARBA" id="ARBA00022741"/>
    </source>
</evidence>
<feature type="region of interest" description="Disordered" evidence="5">
    <location>
        <begin position="447"/>
        <end position="485"/>
    </location>
</feature>
<dbReference type="PANTHER" id="PTHR45333">
    <property type="entry name" value="MEMBRANE PROTEIN-RELATED"/>
    <property type="match status" value="1"/>
</dbReference>
<organism evidence="6 7">
    <name type="scientific">Micromonospora sonneratiae</name>
    <dbReference type="NCBI Taxonomy" id="1184706"/>
    <lineage>
        <taxon>Bacteria</taxon>
        <taxon>Bacillati</taxon>
        <taxon>Actinomycetota</taxon>
        <taxon>Actinomycetes</taxon>
        <taxon>Micromonosporales</taxon>
        <taxon>Micromonosporaceae</taxon>
        <taxon>Micromonospora</taxon>
    </lineage>
</organism>
<feature type="compositionally biased region" description="Gly residues" evidence="5">
    <location>
        <begin position="453"/>
        <end position="464"/>
    </location>
</feature>
<keyword evidence="2" id="KW-0067">ATP-binding</keyword>
<evidence type="ECO:0000313" key="7">
    <source>
        <dbReference type="Proteomes" id="UP001597260"/>
    </source>
</evidence>
<keyword evidence="3" id="KW-0143">Chaperone</keyword>
<dbReference type="Proteomes" id="UP001597260">
    <property type="component" value="Unassembled WGS sequence"/>
</dbReference>
<dbReference type="SUPFAM" id="SSF50998">
    <property type="entry name" value="Quinoprotein alcohol dehydrogenase-like"/>
    <property type="match status" value="1"/>
</dbReference>
<dbReference type="PROSITE" id="PS50082">
    <property type="entry name" value="WD_REPEATS_2"/>
    <property type="match status" value="2"/>
</dbReference>
<feature type="region of interest" description="Disordered" evidence="5">
    <location>
        <begin position="357"/>
        <end position="423"/>
    </location>
</feature>
<feature type="repeat" description="WD" evidence="4">
    <location>
        <begin position="625"/>
        <end position="666"/>
    </location>
</feature>
<keyword evidence="4" id="KW-0853">WD repeat</keyword>
<gene>
    <name evidence="6" type="ORF">ACFQ4H_16255</name>
</gene>
<feature type="compositionally biased region" description="Low complexity" evidence="5">
    <location>
        <begin position="465"/>
        <end position="477"/>
    </location>
</feature>
<accession>A0ABW3YFR7</accession>
<dbReference type="InterPro" id="IPR015943">
    <property type="entry name" value="WD40/YVTN_repeat-like_dom_sf"/>
</dbReference>
<dbReference type="InterPro" id="IPR013126">
    <property type="entry name" value="Hsp_70_fam"/>
</dbReference>
<evidence type="ECO:0000313" key="6">
    <source>
        <dbReference type="EMBL" id="MFD1322650.1"/>
    </source>
</evidence>
<protein>
    <submittedName>
        <fullName evidence="6">Hsp70 family protein</fullName>
    </submittedName>
</protein>
<feature type="repeat" description="WD" evidence="4">
    <location>
        <begin position="684"/>
        <end position="715"/>
    </location>
</feature>
<dbReference type="Gene3D" id="3.30.420.40">
    <property type="match status" value="2"/>
</dbReference>
<dbReference type="PANTHER" id="PTHR45333:SF1">
    <property type="entry name" value="CHROMOSOME UNDETERMINED SCAFFOLD_625, WHOLE GENOME SHOTGUN SEQUENCE"/>
    <property type="match status" value="1"/>
</dbReference>
<dbReference type="Gene3D" id="2.130.10.10">
    <property type="entry name" value="YVTN repeat-like/Quinoprotein amine dehydrogenase"/>
    <property type="match status" value="2"/>
</dbReference>
<keyword evidence="7" id="KW-1185">Reference proteome</keyword>
<evidence type="ECO:0000256" key="2">
    <source>
        <dbReference type="ARBA" id="ARBA00022840"/>
    </source>
</evidence>
<dbReference type="RefSeq" id="WP_377571803.1">
    <property type="nucleotide sequence ID" value="NZ_JBHTMP010000022.1"/>
</dbReference>
<dbReference type="Pfam" id="PF00400">
    <property type="entry name" value="WD40"/>
    <property type="match status" value="2"/>
</dbReference>
<dbReference type="PRINTS" id="PR00301">
    <property type="entry name" value="HEATSHOCK70"/>
</dbReference>
<proteinExistence type="predicted"/>
<reference evidence="7" key="1">
    <citation type="journal article" date="2019" name="Int. J. Syst. Evol. Microbiol.">
        <title>The Global Catalogue of Microorganisms (GCM) 10K type strain sequencing project: providing services to taxonomists for standard genome sequencing and annotation.</title>
        <authorList>
            <consortium name="The Broad Institute Genomics Platform"/>
            <consortium name="The Broad Institute Genome Sequencing Center for Infectious Disease"/>
            <person name="Wu L."/>
            <person name="Ma J."/>
        </authorList>
    </citation>
    <scope>NUCLEOTIDE SEQUENCE [LARGE SCALE GENOMIC DNA]</scope>
    <source>
        <strain evidence="7">JCM 31037</strain>
    </source>
</reference>
<name>A0ABW3YFR7_9ACTN</name>
<evidence type="ECO:0000256" key="3">
    <source>
        <dbReference type="ARBA" id="ARBA00023186"/>
    </source>
</evidence>
<feature type="compositionally biased region" description="Pro residues" evidence="5">
    <location>
        <begin position="357"/>
        <end position="383"/>
    </location>
</feature>
<dbReference type="EMBL" id="JBHTMP010000022">
    <property type="protein sequence ID" value="MFD1322650.1"/>
    <property type="molecule type" value="Genomic_DNA"/>
</dbReference>
<evidence type="ECO:0000256" key="4">
    <source>
        <dbReference type="PROSITE-ProRule" id="PRU00221"/>
    </source>
</evidence>
<keyword evidence="1" id="KW-0547">Nucleotide-binding</keyword>
<dbReference type="Pfam" id="PF00012">
    <property type="entry name" value="HSP70"/>
    <property type="match status" value="1"/>
</dbReference>
<comment type="caution">
    <text evidence="6">The sequence shown here is derived from an EMBL/GenBank/DDBJ whole genome shotgun (WGS) entry which is preliminary data.</text>
</comment>
<dbReference type="SUPFAM" id="SSF53067">
    <property type="entry name" value="Actin-like ATPase domain"/>
    <property type="match status" value="2"/>
</dbReference>
<dbReference type="SMART" id="SM00320">
    <property type="entry name" value="WD40"/>
    <property type="match status" value="5"/>
</dbReference>
<sequence>MGIGGFRLGIDFGTSNTTAILAWPDGRLRPLLFDGSPVLPSGVYAEPGQYLVVGRDAVHAARTRPECFEPYPKRCIDDDSVLLGGVAVPVERMVSAVLRRVAAEATPAGESPPPAVITCPVGWGPQRRHRLLTAAQQVFPTAVLVAEPVAAASYFATMAGNRLPVDSHALVYDLGAGTFDASVVRRTRDGFEVLASDGLPDAGGLDIDAAIVASLGRTYAGRDPAAWGRLVQPETRADRRASRALWDDVRTGKELLSRTASTLVHIPFLDDDAPLPREQLEQLALPVLARTVDITRSLLATVGIEPTNLAGLFLVGGASRMPLAASLLHQRLGIAPTVVEQPELVVAEGSLHARPLPSPVLATPPAPPASPAPPVSPTPPSFPAVPAIEPRPLAAYPLPSAAEPRPSAPGPAPVAPRDDRRSRRTRWVVVAASVLVLSLGTTGLVALLPDRNGSGGTGTGGTGTGTPTTAASLSPTTPAGPPVLPEPRRVAVPDDGGNSDAVRHVTLSPDGKLIAAVRRKSVRLYDASTLKQIGDPVDVGGEAYWNATFSPDSRTLITAADGLTSAAVRVWGLPHQTSGGTLSDAFWTSCLAYGPTAKLLAVCDGPGSSVRLWDPNRRRSLGRIDSDNAAAIKYVAFSPDGRTMATDGGQGTTLLWDVASRKRLAVLRGAPYDGIPLNDPGAPVTFSPDGRTLAVGGVDGRVALWDVADRKKIGEFNGRHTNTVAAVAFSPDGRTLASLGGTTLRLWNVATREPAAAIIDNVADYYSSLPVQFKGPDIRFGADGRTLIGCFDTHLLMWDLAPLGAPAR</sequence>
<dbReference type="InterPro" id="IPR043129">
    <property type="entry name" value="ATPase_NBD"/>
</dbReference>
<dbReference type="InterPro" id="IPR001680">
    <property type="entry name" value="WD40_rpt"/>
</dbReference>
<dbReference type="Gene3D" id="3.90.640.10">
    <property type="entry name" value="Actin, Chain A, domain 4"/>
    <property type="match status" value="1"/>
</dbReference>
<dbReference type="InterPro" id="IPR011047">
    <property type="entry name" value="Quinoprotein_ADH-like_sf"/>
</dbReference>
<evidence type="ECO:0000256" key="5">
    <source>
        <dbReference type="SAM" id="MobiDB-lite"/>
    </source>
</evidence>